<evidence type="ECO:0000313" key="1">
    <source>
        <dbReference type="EMBL" id="ONU76871.1"/>
    </source>
</evidence>
<comment type="caution">
    <text evidence="1">The sequence shown here is derived from an EMBL/GenBank/DDBJ whole genome shotgun (WGS) entry which is preliminary data.</text>
</comment>
<dbReference type="Proteomes" id="UP000188543">
    <property type="component" value="Unassembled WGS sequence"/>
</dbReference>
<evidence type="ECO:0000313" key="2">
    <source>
        <dbReference type="Proteomes" id="UP000188543"/>
    </source>
</evidence>
<dbReference type="OrthoDB" id="9011303at2"/>
<organism evidence="1 2">
    <name type="scientific">Burkholderia cenocepacia</name>
    <dbReference type="NCBI Taxonomy" id="95486"/>
    <lineage>
        <taxon>Bacteria</taxon>
        <taxon>Pseudomonadati</taxon>
        <taxon>Pseudomonadota</taxon>
        <taxon>Betaproteobacteria</taxon>
        <taxon>Burkholderiales</taxon>
        <taxon>Burkholderiaceae</taxon>
        <taxon>Burkholderia</taxon>
        <taxon>Burkholderia cepacia complex</taxon>
    </lineage>
</organism>
<protein>
    <submittedName>
        <fullName evidence="1">Uncharacterized protein</fullName>
    </submittedName>
</protein>
<gene>
    <name evidence="1" type="ORF">A8E72_32605</name>
</gene>
<reference evidence="1 2" key="1">
    <citation type="submission" date="2016-08" db="EMBL/GenBank/DDBJ databases">
        <authorList>
            <person name="Seilhamer J.J."/>
        </authorList>
    </citation>
    <scope>NUCLEOTIDE SEQUENCE [LARGE SCALE GENOMIC DNA]</scope>
    <source>
        <strain evidence="1 2">VC14762</strain>
    </source>
</reference>
<accession>A0A1V2VUN8</accession>
<dbReference type="EMBL" id="MUTJ01000097">
    <property type="protein sequence ID" value="ONU76871.1"/>
    <property type="molecule type" value="Genomic_DNA"/>
</dbReference>
<name>A0A1V2VUN8_9BURK</name>
<sequence>MSIHGRDGADADPVQGCGTCRHTRLAVRGRALGGCAERRTASCGAGRHGSRRRPLESIIDIALRGSSVFSNT</sequence>
<proteinExistence type="predicted"/>
<dbReference type="AlphaFoldDB" id="A0A1V2VUN8"/>